<dbReference type="InterPro" id="IPR050832">
    <property type="entry name" value="Bact_Acetyltransf"/>
</dbReference>
<dbReference type="PANTHER" id="PTHR43877">
    <property type="entry name" value="AMINOALKYLPHOSPHONATE N-ACETYLTRANSFERASE-RELATED-RELATED"/>
    <property type="match status" value="1"/>
</dbReference>
<dbReference type="InterPro" id="IPR000182">
    <property type="entry name" value="GNAT_dom"/>
</dbReference>
<sequence>MDATIVRVRPARAGDERGIAVAWVDSGRYYAALYPDLFQIPSGDVAATFERILATPERPEQCRLVAEASGEVVGYIAATLHAAAGPPEGQFDRDRTRSSVWVDALMVRTSDHRRGVGSTLMDAVEDWAKSRGATTIELDTFARSPLSVPFYERLGYQRHAIVFRKRLT</sequence>
<accession>A0ABP6YPH6</accession>
<feature type="domain" description="N-acetyltransferase" evidence="3">
    <location>
        <begin position="6"/>
        <end position="168"/>
    </location>
</feature>
<dbReference type="Proteomes" id="UP001500707">
    <property type="component" value="Unassembled WGS sequence"/>
</dbReference>
<name>A0ABP6YPH6_9ACTN</name>
<evidence type="ECO:0000313" key="5">
    <source>
        <dbReference type="Proteomes" id="UP001500707"/>
    </source>
</evidence>
<reference evidence="5" key="1">
    <citation type="journal article" date="2019" name="Int. J. Syst. Evol. Microbiol.">
        <title>The Global Catalogue of Microorganisms (GCM) 10K type strain sequencing project: providing services to taxonomists for standard genome sequencing and annotation.</title>
        <authorList>
            <consortium name="The Broad Institute Genomics Platform"/>
            <consortium name="The Broad Institute Genome Sequencing Center for Infectious Disease"/>
            <person name="Wu L."/>
            <person name="Ma J."/>
        </authorList>
    </citation>
    <scope>NUCLEOTIDE SEQUENCE [LARGE SCALE GENOMIC DNA]</scope>
    <source>
        <strain evidence="5">JCM 17656</strain>
    </source>
</reference>
<evidence type="ECO:0000256" key="1">
    <source>
        <dbReference type="ARBA" id="ARBA00022679"/>
    </source>
</evidence>
<dbReference type="CDD" id="cd04301">
    <property type="entry name" value="NAT_SF"/>
    <property type="match status" value="1"/>
</dbReference>
<keyword evidence="2" id="KW-0012">Acyltransferase</keyword>
<proteinExistence type="predicted"/>
<keyword evidence="5" id="KW-1185">Reference proteome</keyword>
<dbReference type="EMBL" id="BAABCE010000023">
    <property type="protein sequence ID" value="GAA3587905.1"/>
    <property type="molecule type" value="Genomic_DNA"/>
</dbReference>
<keyword evidence="1" id="KW-0808">Transferase</keyword>
<dbReference type="Pfam" id="PF00583">
    <property type="entry name" value="Acetyltransf_1"/>
    <property type="match status" value="1"/>
</dbReference>
<dbReference type="PROSITE" id="PS51186">
    <property type="entry name" value="GNAT"/>
    <property type="match status" value="1"/>
</dbReference>
<gene>
    <name evidence="4" type="ORF">GCM10022295_81770</name>
</gene>
<evidence type="ECO:0000259" key="3">
    <source>
        <dbReference type="PROSITE" id="PS51186"/>
    </source>
</evidence>
<protein>
    <recommendedName>
        <fullName evidence="3">N-acetyltransferase domain-containing protein</fullName>
    </recommendedName>
</protein>
<organism evidence="4 5">
    <name type="scientific">Streptomyces osmaniensis</name>
    <dbReference type="NCBI Taxonomy" id="593134"/>
    <lineage>
        <taxon>Bacteria</taxon>
        <taxon>Bacillati</taxon>
        <taxon>Actinomycetota</taxon>
        <taxon>Actinomycetes</taxon>
        <taxon>Kitasatosporales</taxon>
        <taxon>Streptomycetaceae</taxon>
        <taxon>Streptomyces</taxon>
    </lineage>
</organism>
<evidence type="ECO:0000313" key="4">
    <source>
        <dbReference type="EMBL" id="GAA3587905.1"/>
    </source>
</evidence>
<comment type="caution">
    <text evidence="4">The sequence shown here is derived from an EMBL/GenBank/DDBJ whole genome shotgun (WGS) entry which is preliminary data.</text>
</comment>
<dbReference type="RefSeq" id="WP_346186013.1">
    <property type="nucleotide sequence ID" value="NZ_BAABCE010000023.1"/>
</dbReference>
<evidence type="ECO:0000256" key="2">
    <source>
        <dbReference type="ARBA" id="ARBA00023315"/>
    </source>
</evidence>